<dbReference type="Pfam" id="PF05572">
    <property type="entry name" value="Peptidase_M43"/>
    <property type="match status" value="1"/>
</dbReference>
<feature type="signal peptide" evidence="10">
    <location>
        <begin position="1"/>
        <end position="18"/>
    </location>
</feature>
<evidence type="ECO:0000256" key="4">
    <source>
        <dbReference type="ARBA" id="ARBA00022729"/>
    </source>
</evidence>
<evidence type="ECO:0000256" key="5">
    <source>
        <dbReference type="ARBA" id="ARBA00022801"/>
    </source>
</evidence>
<evidence type="ECO:0000313" key="13">
    <source>
        <dbReference type="Proteomes" id="UP001556367"/>
    </source>
</evidence>
<dbReference type="Proteomes" id="UP001556367">
    <property type="component" value="Unassembled WGS sequence"/>
</dbReference>
<evidence type="ECO:0000256" key="7">
    <source>
        <dbReference type="ARBA" id="ARBA00023049"/>
    </source>
</evidence>
<feature type="chain" id="PRO_5046778945" description="Peptidase M43 pregnancy-associated plasma-A domain-containing protein" evidence="10">
    <location>
        <begin position="19"/>
        <end position="499"/>
    </location>
</feature>
<comment type="caution">
    <text evidence="12">The sequence shown here is derived from an EMBL/GenBank/DDBJ whole genome shotgun (WGS) entry which is preliminary data.</text>
</comment>
<sequence>MLSTTFFSFLLLASSALAGPVDSPAYSGCGTHFTNSTAPDLLDKSAHRLESRWPSRPVRNAGSHVKVHWSVIMQDNSLQGGNIPDSLIAEQIAVLNADFAPIGLTFELVETKRVVNPRWFNTRPGDFVERQYKSTLSHVNDPAALKIYSITSSSVAWAYVPFGGAPASDIDGVSYTIGGLPNFPGTDSVGHLLTHEVGHWAGLQHTFEGGCNTNPNQGDGIADTPPHLQITNIGCDRPTYSCRLSQPDPTDNYMNYVKDGCRKRFTPGQIERMRERLALRGLTLGGPKHNVANPKGSDQRTTDNSTPRRPTVFQRPTRPNSPPRRPVVYQRPTRPNTWSRPPVYQRPTRPNSSYRRPVVYQRPTRPTNSYRRPNTYQRPTWQNPSYRRPNTYQRPTWQNPSYRRPTVYQRPTRPNSYYRPNSYQRPTNPSYRRPTVYQRPNQWNSSPRRPTTYQRPTDSYRRPQTPNGSGSGGDVKSQFNGMLSDVQNKLAQIMAVLGA</sequence>
<feature type="domain" description="Peptidase M43 pregnancy-associated plasma-A" evidence="11">
    <location>
        <begin position="149"/>
        <end position="277"/>
    </location>
</feature>
<dbReference type="Gene3D" id="3.40.390.10">
    <property type="entry name" value="Collagenase (Catalytic Domain)"/>
    <property type="match status" value="1"/>
</dbReference>
<dbReference type="EMBL" id="JASNQZ010000004">
    <property type="protein sequence ID" value="KAL0958151.1"/>
    <property type="molecule type" value="Genomic_DNA"/>
</dbReference>
<protein>
    <recommendedName>
        <fullName evidence="11">Peptidase M43 pregnancy-associated plasma-A domain-containing protein</fullName>
    </recommendedName>
</protein>
<dbReference type="PANTHER" id="PTHR47466:SF1">
    <property type="entry name" value="METALLOPROTEASE MEP1 (AFU_ORTHOLOGUE AFUA_1G07730)-RELATED"/>
    <property type="match status" value="1"/>
</dbReference>
<keyword evidence="6" id="KW-0862">Zinc</keyword>
<dbReference type="InterPro" id="IPR024079">
    <property type="entry name" value="MetalloPept_cat_dom_sf"/>
</dbReference>
<keyword evidence="5" id="KW-0378">Hydrolase</keyword>
<evidence type="ECO:0000256" key="10">
    <source>
        <dbReference type="SAM" id="SignalP"/>
    </source>
</evidence>
<evidence type="ECO:0000256" key="6">
    <source>
        <dbReference type="ARBA" id="ARBA00022833"/>
    </source>
</evidence>
<evidence type="ECO:0000256" key="1">
    <source>
        <dbReference type="ARBA" id="ARBA00008721"/>
    </source>
</evidence>
<evidence type="ECO:0000256" key="9">
    <source>
        <dbReference type="SAM" id="MobiDB-lite"/>
    </source>
</evidence>
<dbReference type="SUPFAM" id="SSF55486">
    <property type="entry name" value="Metalloproteases ('zincins'), catalytic domain"/>
    <property type="match status" value="1"/>
</dbReference>
<keyword evidence="7" id="KW-0482">Metalloprotease</keyword>
<organism evidence="12 13">
    <name type="scientific">Hohenbuehelia grisea</name>
    <dbReference type="NCBI Taxonomy" id="104357"/>
    <lineage>
        <taxon>Eukaryota</taxon>
        <taxon>Fungi</taxon>
        <taxon>Dikarya</taxon>
        <taxon>Basidiomycota</taxon>
        <taxon>Agaricomycotina</taxon>
        <taxon>Agaricomycetes</taxon>
        <taxon>Agaricomycetidae</taxon>
        <taxon>Agaricales</taxon>
        <taxon>Pleurotineae</taxon>
        <taxon>Pleurotaceae</taxon>
        <taxon>Hohenbuehelia</taxon>
    </lineage>
</organism>
<feature type="compositionally biased region" description="Polar residues" evidence="9">
    <location>
        <begin position="438"/>
        <end position="468"/>
    </location>
</feature>
<evidence type="ECO:0000256" key="3">
    <source>
        <dbReference type="ARBA" id="ARBA00022723"/>
    </source>
</evidence>
<dbReference type="PANTHER" id="PTHR47466">
    <property type="match status" value="1"/>
</dbReference>
<keyword evidence="4 10" id="KW-0732">Signal</keyword>
<keyword evidence="8" id="KW-1015">Disulfide bond</keyword>
<comment type="similarity">
    <text evidence="1">Belongs to the peptidase M43B family.</text>
</comment>
<evidence type="ECO:0000256" key="8">
    <source>
        <dbReference type="ARBA" id="ARBA00023157"/>
    </source>
</evidence>
<evidence type="ECO:0000256" key="2">
    <source>
        <dbReference type="ARBA" id="ARBA00022670"/>
    </source>
</evidence>
<feature type="region of interest" description="Disordered" evidence="9">
    <location>
        <begin position="281"/>
        <end position="479"/>
    </location>
</feature>
<keyword evidence="13" id="KW-1185">Reference proteome</keyword>
<keyword evidence="2" id="KW-0645">Protease</keyword>
<keyword evidence="3" id="KW-0479">Metal-binding</keyword>
<evidence type="ECO:0000259" key="11">
    <source>
        <dbReference type="Pfam" id="PF05572"/>
    </source>
</evidence>
<feature type="compositionally biased region" description="Polar residues" evidence="9">
    <location>
        <begin position="364"/>
        <end position="401"/>
    </location>
</feature>
<name>A0ABR3JSP7_9AGAR</name>
<evidence type="ECO:0000313" key="12">
    <source>
        <dbReference type="EMBL" id="KAL0958151.1"/>
    </source>
</evidence>
<feature type="compositionally biased region" description="Polar residues" evidence="9">
    <location>
        <begin position="412"/>
        <end position="430"/>
    </location>
</feature>
<proteinExistence type="inferred from homology"/>
<reference evidence="13" key="1">
    <citation type="submission" date="2024-06" db="EMBL/GenBank/DDBJ databases">
        <title>Multi-omics analyses provide insights into the biosynthesis of the anticancer antibiotic pleurotin in Hohenbuehelia grisea.</title>
        <authorList>
            <person name="Weaver J.A."/>
            <person name="Alberti F."/>
        </authorList>
    </citation>
    <scope>NUCLEOTIDE SEQUENCE [LARGE SCALE GENOMIC DNA]</scope>
    <source>
        <strain evidence="13">T-177</strain>
    </source>
</reference>
<accession>A0ABR3JSP7</accession>
<gene>
    <name evidence="12" type="ORF">HGRIS_000318</name>
</gene>
<dbReference type="InterPro" id="IPR008754">
    <property type="entry name" value="Peptidase_M43"/>
</dbReference>